<dbReference type="PANTHER" id="PTHR21261">
    <property type="entry name" value="BEAT PROTEIN"/>
    <property type="match status" value="1"/>
</dbReference>
<dbReference type="Proteomes" id="UP000886998">
    <property type="component" value="Unassembled WGS sequence"/>
</dbReference>
<gene>
    <name evidence="2" type="primary">AVEN_242154_1</name>
    <name evidence="2" type="ORF">TNIN_466931</name>
</gene>
<feature type="domain" description="Ig-like" evidence="1">
    <location>
        <begin position="32"/>
        <end position="125"/>
    </location>
</feature>
<dbReference type="AlphaFoldDB" id="A0A8X6XG83"/>
<dbReference type="FunFam" id="2.60.40.10:FF:000437">
    <property type="entry name" value="Beat-IIIc, isoform A"/>
    <property type="match status" value="1"/>
</dbReference>
<dbReference type="InterPro" id="IPR007110">
    <property type="entry name" value="Ig-like_dom"/>
</dbReference>
<dbReference type="InterPro" id="IPR013783">
    <property type="entry name" value="Ig-like_fold"/>
</dbReference>
<evidence type="ECO:0000313" key="2">
    <source>
        <dbReference type="EMBL" id="GFY51206.1"/>
    </source>
</evidence>
<proteinExistence type="predicted"/>
<keyword evidence="3" id="KW-1185">Reference proteome</keyword>
<dbReference type="PROSITE" id="PS50835">
    <property type="entry name" value="IG_LIKE"/>
    <property type="match status" value="1"/>
</dbReference>
<dbReference type="InterPro" id="IPR036179">
    <property type="entry name" value="Ig-like_dom_sf"/>
</dbReference>
<dbReference type="Pfam" id="PF13895">
    <property type="entry name" value="Ig_2"/>
    <property type="match status" value="1"/>
</dbReference>
<evidence type="ECO:0000313" key="3">
    <source>
        <dbReference type="Proteomes" id="UP000886998"/>
    </source>
</evidence>
<name>A0A8X6XG83_9ARAC</name>
<sequence>MGSGTSIGGHVKLHLLCLKLREIVVPAVVIRGEPVWLNCTYDLGNETLYSIKWHKNNVEFYRYLPEDRPPGQKYELAGIHLDLSRTDRGNIYMPYTDVESEGIYRCEVSTEAPNFQTVKAEREMRIYAISATITSSPPYPIASSQPYSIASPQPSTVASSKPYTIVSVQHLSTIASVQSSSVSCLIEVTDFQVNDDQSLSQYIRLLKEIWEHWKPVKYLSILCGLLADAYCV</sequence>
<reference evidence="2" key="1">
    <citation type="submission" date="2020-08" db="EMBL/GenBank/DDBJ databases">
        <title>Multicomponent nature underlies the extraordinary mechanical properties of spider dragline silk.</title>
        <authorList>
            <person name="Kono N."/>
            <person name="Nakamura H."/>
            <person name="Mori M."/>
            <person name="Yoshida Y."/>
            <person name="Ohtoshi R."/>
            <person name="Malay A.D."/>
            <person name="Moran D.A.P."/>
            <person name="Tomita M."/>
            <person name="Numata K."/>
            <person name="Arakawa K."/>
        </authorList>
    </citation>
    <scope>NUCLEOTIDE SEQUENCE</scope>
</reference>
<dbReference type="SUPFAM" id="SSF48726">
    <property type="entry name" value="Immunoglobulin"/>
    <property type="match status" value="1"/>
</dbReference>
<accession>A0A8X6XG83</accession>
<comment type="caution">
    <text evidence="2">The sequence shown here is derived from an EMBL/GenBank/DDBJ whole genome shotgun (WGS) entry which is preliminary data.</text>
</comment>
<organism evidence="2 3">
    <name type="scientific">Trichonephila inaurata madagascariensis</name>
    <dbReference type="NCBI Taxonomy" id="2747483"/>
    <lineage>
        <taxon>Eukaryota</taxon>
        <taxon>Metazoa</taxon>
        <taxon>Ecdysozoa</taxon>
        <taxon>Arthropoda</taxon>
        <taxon>Chelicerata</taxon>
        <taxon>Arachnida</taxon>
        <taxon>Araneae</taxon>
        <taxon>Araneomorphae</taxon>
        <taxon>Entelegynae</taxon>
        <taxon>Araneoidea</taxon>
        <taxon>Nephilidae</taxon>
        <taxon>Trichonephila</taxon>
        <taxon>Trichonephila inaurata</taxon>
    </lineage>
</organism>
<dbReference type="PANTHER" id="PTHR21261:SF15">
    <property type="entry name" value="BEATEN PATH IIIA, ISOFORM D-RELATED"/>
    <property type="match status" value="1"/>
</dbReference>
<evidence type="ECO:0000259" key="1">
    <source>
        <dbReference type="PROSITE" id="PS50835"/>
    </source>
</evidence>
<dbReference type="EMBL" id="BMAV01007935">
    <property type="protein sequence ID" value="GFY51206.1"/>
    <property type="molecule type" value="Genomic_DNA"/>
</dbReference>
<dbReference type="OrthoDB" id="6343941at2759"/>
<dbReference type="Gene3D" id="2.60.40.10">
    <property type="entry name" value="Immunoglobulins"/>
    <property type="match status" value="1"/>
</dbReference>
<protein>
    <submittedName>
        <fullName evidence="2">Ig-like domain-containing protein</fullName>
    </submittedName>
</protein>